<feature type="chain" id="PRO_5039930622" description="SCP domain-containing protein" evidence="1">
    <location>
        <begin position="26"/>
        <end position="226"/>
    </location>
</feature>
<sequence length="226" mass="25524">MKFQEDGMRGLVVVLLAMALHAARARLVPRSERENAEECESRYLRFSPNHVMCKQNTGACHLMVTGLADNDKEAILTAHNRYRNQIALGNTSGLPPASDMLEMEWDDELAVVAQAHANLCTTDFADMVSMNIEKFPFVGARSYLTRTDSENMNRYWDRYTRDLYEEAKNISRPSPDAQVTTTADIGRLYHLASAQTWRVGCGFAKYLSQRRGRGLEKLYTCAYAPG</sequence>
<dbReference type="InterPro" id="IPR014044">
    <property type="entry name" value="CAP_dom"/>
</dbReference>
<dbReference type="CDD" id="cd05380">
    <property type="entry name" value="CAP_euk"/>
    <property type="match status" value="1"/>
</dbReference>
<dbReference type="InterPro" id="IPR001283">
    <property type="entry name" value="CRISP-related"/>
</dbReference>
<protein>
    <recommendedName>
        <fullName evidence="2">SCP domain-containing protein</fullName>
    </recommendedName>
</protein>
<name>A0A9J6FZG6_HAELO</name>
<evidence type="ECO:0000313" key="4">
    <source>
        <dbReference type="Proteomes" id="UP000821853"/>
    </source>
</evidence>
<dbReference type="AlphaFoldDB" id="A0A9J6FZG6"/>
<dbReference type="VEuPathDB" id="VectorBase:HLOH_046911"/>
<evidence type="ECO:0000259" key="2">
    <source>
        <dbReference type="SMART" id="SM00198"/>
    </source>
</evidence>
<keyword evidence="4" id="KW-1185">Reference proteome</keyword>
<dbReference type="SMART" id="SM00198">
    <property type="entry name" value="SCP"/>
    <property type="match status" value="1"/>
</dbReference>
<dbReference type="Proteomes" id="UP000821853">
    <property type="component" value="Chromosome 2"/>
</dbReference>
<evidence type="ECO:0000313" key="3">
    <source>
        <dbReference type="EMBL" id="KAH9367436.1"/>
    </source>
</evidence>
<proteinExistence type="predicted"/>
<feature type="signal peptide" evidence="1">
    <location>
        <begin position="1"/>
        <end position="25"/>
    </location>
</feature>
<keyword evidence="1" id="KW-0732">Signal</keyword>
<dbReference type="InterPro" id="IPR035940">
    <property type="entry name" value="CAP_sf"/>
</dbReference>
<dbReference type="SUPFAM" id="SSF55797">
    <property type="entry name" value="PR-1-like"/>
    <property type="match status" value="1"/>
</dbReference>
<evidence type="ECO:0000256" key="1">
    <source>
        <dbReference type="SAM" id="SignalP"/>
    </source>
</evidence>
<comment type="caution">
    <text evidence="3">The sequence shown here is derived from an EMBL/GenBank/DDBJ whole genome shotgun (WGS) entry which is preliminary data.</text>
</comment>
<organism evidence="3 4">
    <name type="scientific">Haemaphysalis longicornis</name>
    <name type="common">Bush tick</name>
    <dbReference type="NCBI Taxonomy" id="44386"/>
    <lineage>
        <taxon>Eukaryota</taxon>
        <taxon>Metazoa</taxon>
        <taxon>Ecdysozoa</taxon>
        <taxon>Arthropoda</taxon>
        <taxon>Chelicerata</taxon>
        <taxon>Arachnida</taxon>
        <taxon>Acari</taxon>
        <taxon>Parasitiformes</taxon>
        <taxon>Ixodida</taxon>
        <taxon>Ixodoidea</taxon>
        <taxon>Ixodidae</taxon>
        <taxon>Haemaphysalinae</taxon>
        <taxon>Haemaphysalis</taxon>
    </lineage>
</organism>
<dbReference type="Gene3D" id="3.40.33.10">
    <property type="entry name" value="CAP"/>
    <property type="match status" value="1"/>
</dbReference>
<gene>
    <name evidence="3" type="ORF">HPB48_012216</name>
</gene>
<dbReference type="OrthoDB" id="414826at2759"/>
<accession>A0A9J6FZG6</accession>
<reference evidence="3 4" key="1">
    <citation type="journal article" date="2020" name="Cell">
        <title>Large-Scale Comparative Analyses of Tick Genomes Elucidate Their Genetic Diversity and Vector Capacities.</title>
        <authorList>
            <consortium name="Tick Genome and Microbiome Consortium (TIGMIC)"/>
            <person name="Jia N."/>
            <person name="Wang J."/>
            <person name="Shi W."/>
            <person name="Du L."/>
            <person name="Sun Y."/>
            <person name="Zhan W."/>
            <person name="Jiang J.F."/>
            <person name="Wang Q."/>
            <person name="Zhang B."/>
            <person name="Ji P."/>
            <person name="Bell-Sakyi L."/>
            <person name="Cui X.M."/>
            <person name="Yuan T.T."/>
            <person name="Jiang B.G."/>
            <person name="Yang W.F."/>
            <person name="Lam T.T."/>
            <person name="Chang Q.C."/>
            <person name="Ding S.J."/>
            <person name="Wang X.J."/>
            <person name="Zhu J.G."/>
            <person name="Ruan X.D."/>
            <person name="Zhao L."/>
            <person name="Wei J.T."/>
            <person name="Ye R.Z."/>
            <person name="Que T.C."/>
            <person name="Du C.H."/>
            <person name="Zhou Y.H."/>
            <person name="Cheng J.X."/>
            <person name="Dai P.F."/>
            <person name="Guo W.B."/>
            <person name="Han X.H."/>
            <person name="Huang E.J."/>
            <person name="Li L.F."/>
            <person name="Wei W."/>
            <person name="Gao Y.C."/>
            <person name="Liu J.Z."/>
            <person name="Shao H.Z."/>
            <person name="Wang X."/>
            <person name="Wang C.C."/>
            <person name="Yang T.C."/>
            <person name="Huo Q.B."/>
            <person name="Li W."/>
            <person name="Chen H.Y."/>
            <person name="Chen S.E."/>
            <person name="Zhou L.G."/>
            <person name="Ni X.B."/>
            <person name="Tian J.H."/>
            <person name="Sheng Y."/>
            <person name="Liu T."/>
            <person name="Pan Y.S."/>
            <person name="Xia L.Y."/>
            <person name="Li J."/>
            <person name="Zhao F."/>
            <person name="Cao W.C."/>
        </authorList>
    </citation>
    <scope>NUCLEOTIDE SEQUENCE [LARGE SCALE GENOMIC DNA]</scope>
    <source>
        <strain evidence="3">HaeL-2018</strain>
    </source>
</reference>
<dbReference type="Pfam" id="PF00188">
    <property type="entry name" value="CAP"/>
    <property type="match status" value="1"/>
</dbReference>
<dbReference type="EMBL" id="JABSTR010000004">
    <property type="protein sequence ID" value="KAH9367436.1"/>
    <property type="molecule type" value="Genomic_DNA"/>
</dbReference>
<dbReference type="PANTHER" id="PTHR10334">
    <property type="entry name" value="CYSTEINE-RICH SECRETORY PROTEIN-RELATED"/>
    <property type="match status" value="1"/>
</dbReference>
<feature type="domain" description="SCP" evidence="2">
    <location>
        <begin position="70"/>
        <end position="226"/>
    </location>
</feature>